<keyword evidence="3 6" id="KW-0812">Transmembrane</keyword>
<sequence>MDAFFERALRRSKIHLLLLAALTVGLSHFAVRVDFDFTLERLFAPEGGLFTPPTRSTEALDTYRAFTARHGKNDLMLYAAFRVDDVFSPDTREKLRALAARLRAIDGVETVITIDDAISAARTLGFSDEEIRSEMTSSPIFRGTIVDGRGEVSVIIAQLSPQCVNQKEREPVLAAVREVLQRDGDALRTRFYLAGIPTIEHEYIRLTQRDLLKFMPISMGVFLLLLALYFRNVVGTFLPLATVLVGVIWMLGGMALAGRPVSVLTTIVPNLIIVIGISDSVHMLSRYQEDLARRPDRRSAVAHMMTRMTWACFLTSFTTAVGFASLILTNVAVVQEFGLVSAIGIMLAYVLTIQVVPVVLDNVPPLRGRFADEFAQLISTRSMRAVARWVHRRPGLIVAATAAILTGAAFGIPRIEENSSWLQDIDSQNEVYVAHDYIEHSLSSIFTVELSLAGDFRRLETIEALDAYETRLRGEPRVGSVVGWADVVKEAMRADPFVRERRLPRTQAELDRIHGVLKATLGKTGITRALMSEDFAYSRVTIRASERLEARGLEEVVAYAESVRDPAAPFTVTPTGKSWLAKKSLDGVIHSMIATVGVAALVISLVMAFTFGSIRTGLIAMIPNFLPMAVTAGLMGYLDIDLNFSTITVFSVSLGLAVDNTIHFLSRYRIEIHREPDHVKAIYRTLEGVGRPMVFSTILLVLGFSAILTSNFKFTFYFGLLGGVTVFTALLGDLFVLPVLLIWFRPTVRTPREFFARFRR</sequence>
<feature type="transmembrane region" description="Helical" evidence="6">
    <location>
        <begin position="644"/>
        <end position="668"/>
    </location>
</feature>
<dbReference type="GO" id="GO:0005886">
    <property type="term" value="C:plasma membrane"/>
    <property type="evidence" value="ECO:0007669"/>
    <property type="project" value="UniProtKB-SubCell"/>
</dbReference>
<dbReference type="PROSITE" id="PS50156">
    <property type="entry name" value="SSD"/>
    <property type="match status" value="1"/>
</dbReference>
<feature type="transmembrane region" description="Helical" evidence="6">
    <location>
        <begin position="339"/>
        <end position="360"/>
    </location>
</feature>
<comment type="caution">
    <text evidence="8">The sequence shown here is derived from an EMBL/GenBank/DDBJ whole genome shotgun (WGS) entry which is preliminary data.</text>
</comment>
<protein>
    <recommendedName>
        <fullName evidence="7">SSD domain-containing protein</fullName>
    </recommendedName>
</protein>
<dbReference type="Pfam" id="PF03176">
    <property type="entry name" value="MMPL"/>
    <property type="match status" value="2"/>
</dbReference>
<name>A0A1F6CLY1_HANXR</name>
<keyword evidence="4 6" id="KW-1133">Transmembrane helix</keyword>
<evidence type="ECO:0000256" key="5">
    <source>
        <dbReference type="ARBA" id="ARBA00023136"/>
    </source>
</evidence>
<accession>A0A1F6CLY1</accession>
<feature type="transmembrane region" description="Helical" evidence="6">
    <location>
        <begin position="237"/>
        <end position="257"/>
    </location>
</feature>
<feature type="transmembrane region" description="Helical" evidence="6">
    <location>
        <begin position="588"/>
        <end position="611"/>
    </location>
</feature>
<organism evidence="8 9">
    <name type="scientific">Handelsmanbacteria sp. (strain RIFCSPLOWO2_12_FULL_64_10)</name>
    <dbReference type="NCBI Taxonomy" id="1817868"/>
    <lineage>
        <taxon>Bacteria</taxon>
        <taxon>Candidatus Handelsmaniibacteriota</taxon>
    </lineage>
</organism>
<feature type="transmembrane region" description="Helical" evidence="6">
    <location>
        <begin position="394"/>
        <end position="412"/>
    </location>
</feature>
<proteinExistence type="predicted"/>
<feature type="transmembrane region" description="Helical" evidence="6">
    <location>
        <begin position="714"/>
        <end position="744"/>
    </location>
</feature>
<evidence type="ECO:0000256" key="4">
    <source>
        <dbReference type="ARBA" id="ARBA00022989"/>
    </source>
</evidence>
<gene>
    <name evidence="8" type="ORF">A3F84_02285</name>
</gene>
<feature type="domain" description="SSD" evidence="7">
    <location>
        <begin position="245"/>
        <end position="362"/>
    </location>
</feature>
<comment type="subcellular location">
    <subcellularLocation>
        <location evidence="1">Cell membrane</location>
        <topology evidence="1">Multi-pass membrane protein</topology>
    </subcellularLocation>
</comment>
<evidence type="ECO:0000259" key="7">
    <source>
        <dbReference type="PROSITE" id="PS50156"/>
    </source>
</evidence>
<feature type="transmembrane region" description="Helical" evidence="6">
    <location>
        <begin position="308"/>
        <end position="333"/>
    </location>
</feature>
<evidence type="ECO:0000256" key="3">
    <source>
        <dbReference type="ARBA" id="ARBA00022692"/>
    </source>
</evidence>
<evidence type="ECO:0000256" key="2">
    <source>
        <dbReference type="ARBA" id="ARBA00022475"/>
    </source>
</evidence>
<dbReference type="PANTHER" id="PTHR33406">
    <property type="entry name" value="MEMBRANE PROTEIN MJ1562-RELATED"/>
    <property type="match status" value="1"/>
</dbReference>
<dbReference type="Proteomes" id="UP000178606">
    <property type="component" value="Unassembled WGS sequence"/>
</dbReference>
<dbReference type="Gene3D" id="1.20.1640.10">
    <property type="entry name" value="Multidrug efflux transporter AcrB transmembrane domain"/>
    <property type="match status" value="2"/>
</dbReference>
<keyword evidence="2" id="KW-1003">Cell membrane</keyword>
<evidence type="ECO:0000313" key="9">
    <source>
        <dbReference type="Proteomes" id="UP000178606"/>
    </source>
</evidence>
<dbReference type="InterPro" id="IPR000731">
    <property type="entry name" value="SSD"/>
</dbReference>
<feature type="transmembrane region" description="Helical" evidence="6">
    <location>
        <begin position="618"/>
        <end position="638"/>
    </location>
</feature>
<feature type="transmembrane region" description="Helical" evidence="6">
    <location>
        <begin position="689"/>
        <end position="708"/>
    </location>
</feature>
<reference evidence="8 9" key="1">
    <citation type="journal article" date="2016" name="Nat. Commun.">
        <title>Thousands of microbial genomes shed light on interconnected biogeochemical processes in an aquifer system.</title>
        <authorList>
            <person name="Anantharaman K."/>
            <person name="Brown C.T."/>
            <person name="Hug L.A."/>
            <person name="Sharon I."/>
            <person name="Castelle C.J."/>
            <person name="Probst A.J."/>
            <person name="Thomas B.C."/>
            <person name="Singh A."/>
            <person name="Wilkins M.J."/>
            <person name="Karaoz U."/>
            <person name="Brodie E.L."/>
            <person name="Williams K.H."/>
            <person name="Hubbard S.S."/>
            <person name="Banfield J.F."/>
        </authorList>
    </citation>
    <scope>NUCLEOTIDE SEQUENCE [LARGE SCALE GENOMIC DNA]</scope>
    <source>
        <strain evidence="9">RIFCSPLOWO2_12_FULL_64_10</strain>
    </source>
</reference>
<dbReference type="InterPro" id="IPR004869">
    <property type="entry name" value="MMPL_dom"/>
</dbReference>
<dbReference type="AlphaFoldDB" id="A0A1F6CLY1"/>
<evidence type="ECO:0000256" key="1">
    <source>
        <dbReference type="ARBA" id="ARBA00004651"/>
    </source>
</evidence>
<dbReference type="SUPFAM" id="SSF82866">
    <property type="entry name" value="Multidrug efflux transporter AcrB transmembrane domain"/>
    <property type="match status" value="2"/>
</dbReference>
<feature type="transmembrane region" description="Helical" evidence="6">
    <location>
        <begin position="211"/>
        <end position="230"/>
    </location>
</feature>
<evidence type="ECO:0000313" key="8">
    <source>
        <dbReference type="EMBL" id="OGG50011.1"/>
    </source>
</evidence>
<keyword evidence="5 6" id="KW-0472">Membrane</keyword>
<dbReference type="EMBL" id="MFKF01000216">
    <property type="protein sequence ID" value="OGG50011.1"/>
    <property type="molecule type" value="Genomic_DNA"/>
</dbReference>
<evidence type="ECO:0000256" key="6">
    <source>
        <dbReference type="SAM" id="Phobius"/>
    </source>
</evidence>
<feature type="transmembrane region" description="Helical" evidence="6">
    <location>
        <begin position="263"/>
        <end position="287"/>
    </location>
</feature>
<dbReference type="PANTHER" id="PTHR33406:SF12">
    <property type="entry name" value="BLR2997 PROTEIN"/>
    <property type="match status" value="1"/>
</dbReference>
<dbReference type="InterPro" id="IPR050545">
    <property type="entry name" value="Mycobact_MmpL"/>
</dbReference>